<sequence>MNLRGIVPLIKLVEIGATPGFVDFFARPLRRFTLNAFDTLVTTG</sequence>
<evidence type="ECO:0000313" key="2">
    <source>
        <dbReference type="Proteomes" id="UP000318437"/>
    </source>
</evidence>
<keyword evidence="2" id="KW-1185">Reference proteome</keyword>
<name>A0A5C6D0H8_9BACT</name>
<dbReference type="AlphaFoldDB" id="A0A5C6D0H8"/>
<evidence type="ECO:0000313" key="1">
    <source>
        <dbReference type="EMBL" id="TWU29665.1"/>
    </source>
</evidence>
<dbReference type="Proteomes" id="UP000318437">
    <property type="component" value="Unassembled WGS sequence"/>
</dbReference>
<organism evidence="1 2">
    <name type="scientific">Bythopirellula polymerisocia</name>
    <dbReference type="NCBI Taxonomy" id="2528003"/>
    <lineage>
        <taxon>Bacteria</taxon>
        <taxon>Pseudomonadati</taxon>
        <taxon>Planctomycetota</taxon>
        <taxon>Planctomycetia</taxon>
        <taxon>Pirellulales</taxon>
        <taxon>Lacipirellulaceae</taxon>
        <taxon>Bythopirellula</taxon>
    </lineage>
</organism>
<reference evidence="1 2" key="1">
    <citation type="submission" date="2019-02" db="EMBL/GenBank/DDBJ databases">
        <title>Deep-cultivation of Planctomycetes and their phenomic and genomic characterization uncovers novel biology.</title>
        <authorList>
            <person name="Wiegand S."/>
            <person name="Jogler M."/>
            <person name="Boedeker C."/>
            <person name="Pinto D."/>
            <person name="Vollmers J."/>
            <person name="Rivas-Marin E."/>
            <person name="Kohn T."/>
            <person name="Peeters S.H."/>
            <person name="Heuer A."/>
            <person name="Rast P."/>
            <person name="Oberbeckmann S."/>
            <person name="Bunk B."/>
            <person name="Jeske O."/>
            <person name="Meyerdierks A."/>
            <person name="Storesund J.E."/>
            <person name="Kallscheuer N."/>
            <person name="Luecker S."/>
            <person name="Lage O.M."/>
            <person name="Pohl T."/>
            <person name="Merkel B.J."/>
            <person name="Hornburger P."/>
            <person name="Mueller R.-W."/>
            <person name="Bruemmer F."/>
            <person name="Labrenz M."/>
            <person name="Spormann A.M."/>
            <person name="Op Den Camp H."/>
            <person name="Overmann J."/>
            <person name="Amann R."/>
            <person name="Jetten M.S.M."/>
            <person name="Mascher T."/>
            <person name="Medema M.H."/>
            <person name="Devos D.P."/>
            <person name="Kaster A.-K."/>
            <person name="Ovreas L."/>
            <person name="Rohde M."/>
            <person name="Galperin M.Y."/>
            <person name="Jogler C."/>
        </authorList>
    </citation>
    <scope>NUCLEOTIDE SEQUENCE [LARGE SCALE GENOMIC DNA]</scope>
    <source>
        <strain evidence="1 2">Pla144</strain>
    </source>
</reference>
<dbReference type="EMBL" id="SJPS01000001">
    <property type="protein sequence ID" value="TWU29665.1"/>
    <property type="molecule type" value="Genomic_DNA"/>
</dbReference>
<accession>A0A5C6D0H8</accession>
<proteinExistence type="predicted"/>
<gene>
    <name evidence="1" type="ORF">Pla144_04440</name>
</gene>
<protein>
    <submittedName>
        <fullName evidence="1">Uncharacterized protein</fullName>
    </submittedName>
</protein>
<comment type="caution">
    <text evidence="1">The sequence shown here is derived from an EMBL/GenBank/DDBJ whole genome shotgun (WGS) entry which is preliminary data.</text>
</comment>